<keyword evidence="3" id="KW-1185">Reference proteome</keyword>
<gene>
    <name evidence="2" type="ORF">CC86DRAFT_453950</name>
</gene>
<organism evidence="2 3">
    <name type="scientific">Ophiobolus disseminans</name>
    <dbReference type="NCBI Taxonomy" id="1469910"/>
    <lineage>
        <taxon>Eukaryota</taxon>
        <taxon>Fungi</taxon>
        <taxon>Dikarya</taxon>
        <taxon>Ascomycota</taxon>
        <taxon>Pezizomycotina</taxon>
        <taxon>Dothideomycetes</taxon>
        <taxon>Pleosporomycetidae</taxon>
        <taxon>Pleosporales</taxon>
        <taxon>Pleosporineae</taxon>
        <taxon>Phaeosphaeriaceae</taxon>
        <taxon>Ophiobolus</taxon>
    </lineage>
</organism>
<sequence>MADAPQVAYPQRGDLEHTAISHASLYSPHKEAGGQHIYAGMVPKPSHVCGLRRRTFWSVLAIVMAVAVLGGSVGGSYAVRKKECNAPSTLPPTVTVIHTALVQSSSLPTPASPTASNGPMYTPLAPDIVGLIDNACPTSNTLRSDTDTYTCYGEQDLPGYDASGLVAYTLQQCIDACSTMNYVAKKTTCRAVLLNNRLSSTYSSNHRANCWLKTVAGSAYLSTQPIGTVAMLEVR</sequence>
<dbReference type="EMBL" id="MU006221">
    <property type="protein sequence ID" value="KAF2829316.1"/>
    <property type="molecule type" value="Genomic_DNA"/>
</dbReference>
<evidence type="ECO:0000313" key="2">
    <source>
        <dbReference type="EMBL" id="KAF2829316.1"/>
    </source>
</evidence>
<accession>A0A6A7A7Z9</accession>
<keyword evidence="1" id="KW-1133">Transmembrane helix</keyword>
<dbReference type="Proteomes" id="UP000799424">
    <property type="component" value="Unassembled WGS sequence"/>
</dbReference>
<keyword evidence="1" id="KW-0472">Membrane</keyword>
<evidence type="ECO:0000256" key="1">
    <source>
        <dbReference type="SAM" id="Phobius"/>
    </source>
</evidence>
<feature type="transmembrane region" description="Helical" evidence="1">
    <location>
        <begin position="56"/>
        <end position="79"/>
    </location>
</feature>
<evidence type="ECO:0000313" key="3">
    <source>
        <dbReference type="Proteomes" id="UP000799424"/>
    </source>
</evidence>
<reference evidence="2" key="1">
    <citation type="journal article" date="2020" name="Stud. Mycol.">
        <title>101 Dothideomycetes genomes: a test case for predicting lifestyles and emergence of pathogens.</title>
        <authorList>
            <person name="Haridas S."/>
            <person name="Albert R."/>
            <person name="Binder M."/>
            <person name="Bloem J."/>
            <person name="Labutti K."/>
            <person name="Salamov A."/>
            <person name="Andreopoulos B."/>
            <person name="Baker S."/>
            <person name="Barry K."/>
            <person name="Bills G."/>
            <person name="Bluhm B."/>
            <person name="Cannon C."/>
            <person name="Castanera R."/>
            <person name="Culley D."/>
            <person name="Daum C."/>
            <person name="Ezra D."/>
            <person name="Gonzalez J."/>
            <person name="Henrissat B."/>
            <person name="Kuo A."/>
            <person name="Liang C."/>
            <person name="Lipzen A."/>
            <person name="Lutzoni F."/>
            <person name="Magnuson J."/>
            <person name="Mondo S."/>
            <person name="Nolan M."/>
            <person name="Ohm R."/>
            <person name="Pangilinan J."/>
            <person name="Park H.-J."/>
            <person name="Ramirez L."/>
            <person name="Alfaro M."/>
            <person name="Sun H."/>
            <person name="Tritt A."/>
            <person name="Yoshinaga Y."/>
            <person name="Zwiers L.-H."/>
            <person name="Turgeon B."/>
            <person name="Goodwin S."/>
            <person name="Spatafora J."/>
            <person name="Crous P."/>
            <person name="Grigoriev I."/>
        </authorList>
    </citation>
    <scope>NUCLEOTIDE SEQUENCE</scope>
    <source>
        <strain evidence="2">CBS 113818</strain>
    </source>
</reference>
<keyword evidence="1" id="KW-0812">Transmembrane</keyword>
<proteinExistence type="predicted"/>
<dbReference type="OrthoDB" id="5358884at2759"/>
<evidence type="ECO:0008006" key="4">
    <source>
        <dbReference type="Google" id="ProtNLM"/>
    </source>
</evidence>
<name>A0A6A7A7Z9_9PLEO</name>
<protein>
    <recommendedName>
        <fullName evidence="4">Apple domain-containing protein</fullName>
    </recommendedName>
</protein>
<dbReference type="AlphaFoldDB" id="A0A6A7A7Z9"/>